<name>A0ABQ9JT40_9CUCU</name>
<evidence type="ECO:0000256" key="1">
    <source>
        <dbReference type="SAM" id="MobiDB-lite"/>
    </source>
</evidence>
<feature type="region of interest" description="Disordered" evidence="1">
    <location>
        <begin position="120"/>
        <end position="171"/>
    </location>
</feature>
<accession>A0ABQ9JT40</accession>
<keyword evidence="3" id="KW-1185">Reference proteome</keyword>
<organism evidence="2 3">
    <name type="scientific">Molorchus minor</name>
    <dbReference type="NCBI Taxonomy" id="1323400"/>
    <lineage>
        <taxon>Eukaryota</taxon>
        <taxon>Metazoa</taxon>
        <taxon>Ecdysozoa</taxon>
        <taxon>Arthropoda</taxon>
        <taxon>Hexapoda</taxon>
        <taxon>Insecta</taxon>
        <taxon>Pterygota</taxon>
        <taxon>Neoptera</taxon>
        <taxon>Endopterygota</taxon>
        <taxon>Coleoptera</taxon>
        <taxon>Polyphaga</taxon>
        <taxon>Cucujiformia</taxon>
        <taxon>Chrysomeloidea</taxon>
        <taxon>Cerambycidae</taxon>
        <taxon>Lamiinae</taxon>
        <taxon>Monochamini</taxon>
        <taxon>Molorchus</taxon>
    </lineage>
</organism>
<reference evidence="2" key="1">
    <citation type="journal article" date="2023" name="Insect Mol. Biol.">
        <title>Genome sequencing provides insights into the evolution of gene families encoding plant cell wall-degrading enzymes in longhorned beetles.</title>
        <authorList>
            <person name="Shin N.R."/>
            <person name="Okamura Y."/>
            <person name="Kirsch R."/>
            <person name="Pauchet Y."/>
        </authorList>
    </citation>
    <scope>NUCLEOTIDE SEQUENCE</scope>
    <source>
        <strain evidence="2">MMC_N1</strain>
    </source>
</reference>
<feature type="compositionally biased region" description="Basic and acidic residues" evidence="1">
    <location>
        <begin position="138"/>
        <end position="149"/>
    </location>
</feature>
<evidence type="ECO:0000313" key="3">
    <source>
        <dbReference type="Proteomes" id="UP001162164"/>
    </source>
</evidence>
<dbReference type="Proteomes" id="UP001162164">
    <property type="component" value="Unassembled WGS sequence"/>
</dbReference>
<gene>
    <name evidence="2" type="ORF">NQ317_006995</name>
</gene>
<sequence>MGFFSDLADAKGEDVFFQKNNYSSVDTELNLFDSHLGRTQKKITKKQPVINKDCVKMPTGGDKLDVCKNVNSSCIQKPHSNVQMPQTNYRELKVVLCRLPNTLMINGRTVKLAESNSIRKKCDRGKTPPKSVRRRKSMDKSENKIDKAPSRVQNHKLSPLQDINPRVPPKKKFEILL</sequence>
<protein>
    <submittedName>
        <fullName evidence="2">Uncharacterized protein</fullName>
    </submittedName>
</protein>
<proteinExistence type="predicted"/>
<dbReference type="EMBL" id="JAPWTJ010000181">
    <property type="protein sequence ID" value="KAJ8981469.1"/>
    <property type="molecule type" value="Genomic_DNA"/>
</dbReference>
<evidence type="ECO:0000313" key="2">
    <source>
        <dbReference type="EMBL" id="KAJ8981469.1"/>
    </source>
</evidence>
<comment type="caution">
    <text evidence="2">The sequence shown here is derived from an EMBL/GenBank/DDBJ whole genome shotgun (WGS) entry which is preliminary data.</text>
</comment>